<dbReference type="Proteomes" id="UP000800200">
    <property type="component" value="Unassembled WGS sequence"/>
</dbReference>
<name>A0A6A6DSS0_9PEZI</name>
<feature type="non-terminal residue" evidence="1">
    <location>
        <position position="212"/>
    </location>
</feature>
<dbReference type="AlphaFoldDB" id="A0A6A6DSS0"/>
<sequence>DILVPYEPRKTLMQYLSAFDVAKLDLSLNHVLDDSERQAYLNPIRDLIWNTSEMDALIKEGMKLILLGNDVPSLQKRLNNTRKYLKRYGHERRLQIYLVGVFPIQGKTEESFERMLRFSFDGEPSKSRIIMDKRQLYTVRRTISDNNQGLRKHFLMAFSVPAHHHNGFWYKVPNIPDTTIDLRVYIPCFYDRMCGEIRVPPLEIPRISGCIS</sequence>
<accession>A0A6A6DSS0</accession>
<reference evidence="1" key="1">
    <citation type="journal article" date="2020" name="Stud. Mycol.">
        <title>101 Dothideomycetes genomes: a test case for predicting lifestyles and emergence of pathogens.</title>
        <authorList>
            <person name="Haridas S."/>
            <person name="Albert R."/>
            <person name="Binder M."/>
            <person name="Bloem J."/>
            <person name="Labutti K."/>
            <person name="Salamov A."/>
            <person name="Andreopoulos B."/>
            <person name="Baker S."/>
            <person name="Barry K."/>
            <person name="Bills G."/>
            <person name="Bluhm B."/>
            <person name="Cannon C."/>
            <person name="Castanera R."/>
            <person name="Culley D."/>
            <person name="Daum C."/>
            <person name="Ezra D."/>
            <person name="Gonzalez J."/>
            <person name="Henrissat B."/>
            <person name="Kuo A."/>
            <person name="Liang C."/>
            <person name="Lipzen A."/>
            <person name="Lutzoni F."/>
            <person name="Magnuson J."/>
            <person name="Mondo S."/>
            <person name="Nolan M."/>
            <person name="Ohm R."/>
            <person name="Pangilinan J."/>
            <person name="Park H.-J."/>
            <person name="Ramirez L."/>
            <person name="Alfaro M."/>
            <person name="Sun H."/>
            <person name="Tritt A."/>
            <person name="Yoshinaga Y."/>
            <person name="Zwiers L.-H."/>
            <person name="Turgeon B."/>
            <person name="Goodwin S."/>
            <person name="Spatafora J."/>
            <person name="Crous P."/>
            <person name="Grigoriev I."/>
        </authorList>
    </citation>
    <scope>NUCLEOTIDE SEQUENCE</scope>
    <source>
        <strain evidence="1">CBS 207.26</strain>
    </source>
</reference>
<dbReference type="OrthoDB" id="3791002at2759"/>
<evidence type="ECO:0000313" key="2">
    <source>
        <dbReference type="Proteomes" id="UP000800200"/>
    </source>
</evidence>
<protein>
    <submittedName>
        <fullName evidence="1">Uncharacterized protein</fullName>
    </submittedName>
</protein>
<keyword evidence="2" id="KW-1185">Reference proteome</keyword>
<gene>
    <name evidence="1" type="ORF">K469DRAFT_495723</name>
</gene>
<proteinExistence type="predicted"/>
<dbReference type="EMBL" id="ML994647">
    <property type="protein sequence ID" value="KAF2182664.1"/>
    <property type="molecule type" value="Genomic_DNA"/>
</dbReference>
<organism evidence="1 2">
    <name type="scientific">Zopfia rhizophila CBS 207.26</name>
    <dbReference type="NCBI Taxonomy" id="1314779"/>
    <lineage>
        <taxon>Eukaryota</taxon>
        <taxon>Fungi</taxon>
        <taxon>Dikarya</taxon>
        <taxon>Ascomycota</taxon>
        <taxon>Pezizomycotina</taxon>
        <taxon>Dothideomycetes</taxon>
        <taxon>Dothideomycetes incertae sedis</taxon>
        <taxon>Zopfiaceae</taxon>
        <taxon>Zopfia</taxon>
    </lineage>
</organism>
<evidence type="ECO:0000313" key="1">
    <source>
        <dbReference type="EMBL" id="KAF2182664.1"/>
    </source>
</evidence>
<feature type="non-terminal residue" evidence="1">
    <location>
        <position position="1"/>
    </location>
</feature>